<accession>A0A1M5CKK3</accession>
<evidence type="ECO:0000256" key="5">
    <source>
        <dbReference type="SAM" id="Phobius"/>
    </source>
</evidence>
<feature type="transmembrane region" description="Helical" evidence="5">
    <location>
        <begin position="168"/>
        <end position="185"/>
    </location>
</feature>
<protein>
    <submittedName>
        <fullName evidence="7">O-Antigen ligase</fullName>
    </submittedName>
</protein>
<feature type="transmembrane region" description="Helical" evidence="5">
    <location>
        <begin position="39"/>
        <end position="65"/>
    </location>
</feature>
<feature type="transmembrane region" description="Helical" evidence="5">
    <location>
        <begin position="390"/>
        <end position="412"/>
    </location>
</feature>
<evidence type="ECO:0000313" key="8">
    <source>
        <dbReference type="Proteomes" id="UP000184368"/>
    </source>
</evidence>
<evidence type="ECO:0000256" key="2">
    <source>
        <dbReference type="ARBA" id="ARBA00022692"/>
    </source>
</evidence>
<keyword evidence="7" id="KW-0436">Ligase</keyword>
<dbReference type="Proteomes" id="UP000184368">
    <property type="component" value="Unassembled WGS sequence"/>
</dbReference>
<gene>
    <name evidence="7" type="ORF">SAMN05444008_109113</name>
</gene>
<feature type="transmembrane region" description="Helical" evidence="5">
    <location>
        <begin position="77"/>
        <end position="97"/>
    </location>
</feature>
<feature type="transmembrane region" description="Helical" evidence="5">
    <location>
        <begin position="450"/>
        <end position="466"/>
    </location>
</feature>
<evidence type="ECO:0000256" key="4">
    <source>
        <dbReference type="ARBA" id="ARBA00023136"/>
    </source>
</evidence>
<dbReference type="STRING" id="1302690.BUE76_08070"/>
<keyword evidence="3 5" id="KW-1133">Transmembrane helix</keyword>
<dbReference type="InterPro" id="IPR007016">
    <property type="entry name" value="O-antigen_ligase-rel_domated"/>
</dbReference>
<keyword evidence="8" id="KW-1185">Reference proteome</keyword>
<dbReference type="RefSeq" id="WP_073043846.1">
    <property type="nucleotide sequence ID" value="NZ_FQUO01000009.1"/>
</dbReference>
<feature type="transmembrane region" description="Helical" evidence="5">
    <location>
        <begin position="109"/>
        <end position="126"/>
    </location>
</feature>
<dbReference type="InterPro" id="IPR051533">
    <property type="entry name" value="WaaL-like"/>
</dbReference>
<feature type="transmembrane region" description="Helical" evidence="5">
    <location>
        <begin position="253"/>
        <end position="268"/>
    </location>
</feature>
<evidence type="ECO:0000259" key="6">
    <source>
        <dbReference type="Pfam" id="PF04932"/>
    </source>
</evidence>
<evidence type="ECO:0000256" key="3">
    <source>
        <dbReference type="ARBA" id="ARBA00022989"/>
    </source>
</evidence>
<feature type="transmembrane region" description="Helical" evidence="5">
    <location>
        <begin position="138"/>
        <end position="156"/>
    </location>
</feature>
<feature type="domain" description="O-antigen ligase-related" evidence="6">
    <location>
        <begin position="258"/>
        <end position="397"/>
    </location>
</feature>
<feature type="transmembrane region" description="Helical" evidence="5">
    <location>
        <begin position="228"/>
        <end position="246"/>
    </location>
</feature>
<reference evidence="7 8" key="1">
    <citation type="submission" date="2016-11" db="EMBL/GenBank/DDBJ databases">
        <authorList>
            <person name="Jaros S."/>
            <person name="Januszkiewicz K."/>
            <person name="Wedrychowicz H."/>
        </authorList>
    </citation>
    <scope>NUCLEOTIDE SEQUENCE [LARGE SCALE GENOMIC DNA]</scope>
    <source>
        <strain evidence="7 8">DSM 26897</strain>
    </source>
</reference>
<keyword evidence="4 5" id="KW-0472">Membrane</keyword>
<evidence type="ECO:0000313" key="7">
    <source>
        <dbReference type="EMBL" id="SHF55216.1"/>
    </source>
</evidence>
<organism evidence="7 8">
    <name type="scientific">Cnuella takakiae</name>
    <dbReference type="NCBI Taxonomy" id="1302690"/>
    <lineage>
        <taxon>Bacteria</taxon>
        <taxon>Pseudomonadati</taxon>
        <taxon>Bacteroidota</taxon>
        <taxon>Chitinophagia</taxon>
        <taxon>Chitinophagales</taxon>
        <taxon>Chitinophagaceae</taxon>
        <taxon>Cnuella</taxon>
    </lineage>
</organism>
<dbReference type="Pfam" id="PF04932">
    <property type="entry name" value="Wzy_C"/>
    <property type="match status" value="1"/>
</dbReference>
<dbReference type="AlphaFoldDB" id="A0A1M5CKK3"/>
<feature type="transmembrane region" description="Helical" evidence="5">
    <location>
        <begin position="419"/>
        <end position="438"/>
    </location>
</feature>
<dbReference type="PANTHER" id="PTHR37422">
    <property type="entry name" value="TEICHURONIC ACID BIOSYNTHESIS PROTEIN TUAE"/>
    <property type="match status" value="1"/>
</dbReference>
<dbReference type="GO" id="GO:0016874">
    <property type="term" value="F:ligase activity"/>
    <property type="evidence" value="ECO:0007669"/>
    <property type="project" value="UniProtKB-KW"/>
</dbReference>
<dbReference type="EMBL" id="FQUO01000009">
    <property type="protein sequence ID" value="SHF55216.1"/>
    <property type="molecule type" value="Genomic_DNA"/>
</dbReference>
<dbReference type="GO" id="GO:0016020">
    <property type="term" value="C:membrane"/>
    <property type="evidence" value="ECO:0007669"/>
    <property type="project" value="UniProtKB-SubCell"/>
</dbReference>
<dbReference type="OrthoDB" id="783093at2"/>
<dbReference type="PANTHER" id="PTHR37422:SF13">
    <property type="entry name" value="LIPOPOLYSACCHARIDE BIOSYNTHESIS PROTEIN PA4999-RELATED"/>
    <property type="match status" value="1"/>
</dbReference>
<feature type="transmembrane region" description="Helical" evidence="5">
    <location>
        <begin position="274"/>
        <end position="290"/>
    </location>
</feature>
<keyword evidence="2 5" id="KW-0812">Transmembrane</keyword>
<sequence>MNKPFTTDIKVLLPILIVVSITVGLLATINGLTSGIITIISVVALPIVYAILVYPIFGIGVLLLASNLMVLVARTGVNFPLGTILDALQVLLLFSLLLKQRFNPNWRIFDTKITYLILIWVAYNFLEVLNPEALSKLAWLYTIRSIAIITLTYFVFTRFINKIEFIRLIIILWLLLSFLGALYGFKQEFFGFSDSEQTWLNSDPRYSELYFINGHWRKFSFFTDPVTFAYNMAISTILSFTLSTIIQSIKIKLILWALCIFFCFAMLFSGTRGAYILIPAAYLLYITLNFNRKTVIVAVIAGTCMICLIIIPTSNPMLGRFQSAFKPSTDASFMVRKINQKKIQPFIQSHPFGGGLGATGTWGQRFSPNSYLANFPPDSGYVRVAVEQGWVGLLLFCSLIFTTLATGIKNFFRISNPELKNYCLAMTLIIFALNIGNYPQEALVQYPTNIYFYLAISLINVCFLLDKKTKIN</sequence>
<feature type="transmembrane region" description="Helical" evidence="5">
    <location>
        <begin position="12"/>
        <end position="32"/>
    </location>
</feature>
<comment type="subcellular location">
    <subcellularLocation>
        <location evidence="1">Membrane</location>
        <topology evidence="1">Multi-pass membrane protein</topology>
    </subcellularLocation>
</comment>
<proteinExistence type="predicted"/>
<name>A0A1M5CKK3_9BACT</name>
<feature type="transmembrane region" description="Helical" evidence="5">
    <location>
        <begin position="295"/>
        <end position="313"/>
    </location>
</feature>
<evidence type="ECO:0000256" key="1">
    <source>
        <dbReference type="ARBA" id="ARBA00004141"/>
    </source>
</evidence>